<organism evidence="1 2">
    <name type="scientific">Sphingomonas ginsenosidivorax</name>
    <dbReference type="NCBI Taxonomy" id="862135"/>
    <lineage>
        <taxon>Bacteria</taxon>
        <taxon>Pseudomonadati</taxon>
        <taxon>Pseudomonadota</taxon>
        <taxon>Alphaproteobacteria</taxon>
        <taxon>Sphingomonadales</taxon>
        <taxon>Sphingomonadaceae</taxon>
        <taxon>Sphingomonas</taxon>
    </lineage>
</organism>
<dbReference type="OrthoDB" id="9844004at2"/>
<sequence>MTEHDNSIPSEQFALPPHSVTAGTIYPDGWCVPYLGIDFPDLRGLVRIDVEFWNPPMSDVDPNDVVIRANHRGIGAFRDLSPEQIESVQHEMIVGEGGLFLSIRSAGRRLPSATDIRPLALIIRRLSVEQISEQASR</sequence>
<dbReference type="AlphaFoldDB" id="A0A5C6UD59"/>
<comment type="caution">
    <text evidence="1">The sequence shown here is derived from an EMBL/GenBank/DDBJ whole genome shotgun (WGS) entry which is preliminary data.</text>
</comment>
<protein>
    <submittedName>
        <fullName evidence="1">Uncharacterized protein</fullName>
    </submittedName>
</protein>
<dbReference type="Proteomes" id="UP000321250">
    <property type="component" value="Unassembled WGS sequence"/>
</dbReference>
<dbReference type="RefSeq" id="WP_147079575.1">
    <property type="nucleotide sequence ID" value="NZ_VOQR01000001.1"/>
</dbReference>
<keyword evidence="2" id="KW-1185">Reference proteome</keyword>
<name>A0A5C6UD59_9SPHN</name>
<evidence type="ECO:0000313" key="2">
    <source>
        <dbReference type="Proteomes" id="UP000321250"/>
    </source>
</evidence>
<accession>A0A5C6UD59</accession>
<evidence type="ECO:0000313" key="1">
    <source>
        <dbReference type="EMBL" id="TXC69888.1"/>
    </source>
</evidence>
<gene>
    <name evidence="1" type="ORF">FSB78_02125</name>
</gene>
<proteinExistence type="predicted"/>
<reference evidence="1 2" key="1">
    <citation type="journal article" date="2013" name="Antonie Van Leeuwenhoek">
        <title>Sphingomonas ginsenosidivorax sp. nov., with the ability to transform ginsenosides.</title>
        <authorList>
            <person name="Jin X.F."/>
            <person name="Kim J.K."/>
            <person name="Liu Q.M."/>
            <person name="Kang M.S."/>
            <person name="He D."/>
            <person name="Jin F.X."/>
            <person name="Kim S.C."/>
            <person name="Im W.T."/>
        </authorList>
    </citation>
    <scope>NUCLEOTIDE SEQUENCE [LARGE SCALE GENOMIC DNA]</scope>
    <source>
        <strain evidence="1 2">KHI67</strain>
    </source>
</reference>
<dbReference type="EMBL" id="VOQR01000001">
    <property type="protein sequence ID" value="TXC69888.1"/>
    <property type="molecule type" value="Genomic_DNA"/>
</dbReference>